<keyword evidence="4 6" id="KW-1133">Transmembrane helix</keyword>
<evidence type="ECO:0000256" key="3">
    <source>
        <dbReference type="ARBA" id="ARBA00022692"/>
    </source>
</evidence>
<dbReference type="InterPro" id="IPR003856">
    <property type="entry name" value="LPS_length_determ_N"/>
</dbReference>
<reference evidence="8" key="1">
    <citation type="submission" date="2021-06" db="EMBL/GenBank/DDBJ databases">
        <title>44 bacteria genomes isolated from Dapeng, Shenzhen.</title>
        <authorList>
            <person name="Zheng W."/>
            <person name="Yu S."/>
            <person name="Huang Y."/>
        </authorList>
    </citation>
    <scope>NUCLEOTIDE SEQUENCE</scope>
    <source>
        <strain evidence="8">DP5N28-2</strain>
    </source>
</reference>
<organism evidence="8 9">
    <name type="scientific">Membranihabitans marinus</name>
    <dbReference type="NCBI Taxonomy" id="1227546"/>
    <lineage>
        <taxon>Bacteria</taxon>
        <taxon>Pseudomonadati</taxon>
        <taxon>Bacteroidota</taxon>
        <taxon>Saprospiria</taxon>
        <taxon>Saprospirales</taxon>
        <taxon>Saprospiraceae</taxon>
        <taxon>Membranihabitans</taxon>
    </lineage>
</organism>
<keyword evidence="5 6" id="KW-0472">Membrane</keyword>
<gene>
    <name evidence="8" type="ORF">KUV50_10360</name>
</gene>
<evidence type="ECO:0000256" key="2">
    <source>
        <dbReference type="ARBA" id="ARBA00022475"/>
    </source>
</evidence>
<keyword evidence="3 6" id="KW-0812">Transmembrane</keyword>
<keyword evidence="9" id="KW-1185">Reference proteome</keyword>
<dbReference type="RefSeq" id="WP_222580075.1">
    <property type="nucleotide sequence ID" value="NZ_JAHVHU010000009.1"/>
</dbReference>
<dbReference type="AlphaFoldDB" id="A0A953HUP2"/>
<dbReference type="Pfam" id="PF02706">
    <property type="entry name" value="Wzz"/>
    <property type="match status" value="1"/>
</dbReference>
<sequence>MKEKNSVEFTDIGRVIWRFRQHFILTAIVAGVLGLVVAFLLPVYYQSTATIYPAAISYVESTDLVYRRGNVNELGDTEQAEQILEMFSSQDFKNKIIGKAGLFEHYNIDPDGKEARFKIHQKYRELIQAERNRYNAVKISVQDREPAKAAEIVNLIIDELDRFRNQIISRRIRTHYRTIEKSKDSLQHAMAVWTDSLLTLQEQGVVSQEERAALLESLGNVRGNSAEIKRRIDANIRYGAQYDIVERHVESVQGQITTMNKIRTQLQTNLSPDASQQFIFEHGHVADKKHAPKRLYVVLGAIGFSLIVLLFYLYIRVNWLALRQRLES</sequence>
<evidence type="ECO:0000256" key="5">
    <source>
        <dbReference type="ARBA" id="ARBA00023136"/>
    </source>
</evidence>
<dbReference type="Proteomes" id="UP000753961">
    <property type="component" value="Unassembled WGS sequence"/>
</dbReference>
<name>A0A953HUP2_9BACT</name>
<evidence type="ECO:0000256" key="6">
    <source>
        <dbReference type="SAM" id="Phobius"/>
    </source>
</evidence>
<dbReference type="PANTHER" id="PTHR32309:SF13">
    <property type="entry name" value="FERRIC ENTEROBACTIN TRANSPORT PROTEIN FEPE"/>
    <property type="match status" value="1"/>
</dbReference>
<evidence type="ECO:0000256" key="1">
    <source>
        <dbReference type="ARBA" id="ARBA00004651"/>
    </source>
</evidence>
<dbReference type="GO" id="GO:0004713">
    <property type="term" value="F:protein tyrosine kinase activity"/>
    <property type="evidence" value="ECO:0007669"/>
    <property type="project" value="TreeGrafter"/>
</dbReference>
<comment type="caution">
    <text evidence="8">The sequence shown here is derived from an EMBL/GenBank/DDBJ whole genome shotgun (WGS) entry which is preliminary data.</text>
</comment>
<dbReference type="EMBL" id="JAHVHU010000009">
    <property type="protein sequence ID" value="MBY5958536.1"/>
    <property type="molecule type" value="Genomic_DNA"/>
</dbReference>
<feature type="domain" description="Polysaccharide chain length determinant N-terminal" evidence="7">
    <location>
        <begin position="7"/>
        <end position="97"/>
    </location>
</feature>
<evidence type="ECO:0000313" key="9">
    <source>
        <dbReference type="Proteomes" id="UP000753961"/>
    </source>
</evidence>
<evidence type="ECO:0000256" key="4">
    <source>
        <dbReference type="ARBA" id="ARBA00022989"/>
    </source>
</evidence>
<comment type="subcellular location">
    <subcellularLocation>
        <location evidence="1">Cell membrane</location>
        <topology evidence="1">Multi-pass membrane protein</topology>
    </subcellularLocation>
</comment>
<protein>
    <recommendedName>
        <fullName evidence="7">Polysaccharide chain length determinant N-terminal domain-containing protein</fullName>
    </recommendedName>
</protein>
<dbReference type="PANTHER" id="PTHR32309">
    <property type="entry name" value="TYROSINE-PROTEIN KINASE"/>
    <property type="match status" value="1"/>
</dbReference>
<feature type="transmembrane region" description="Helical" evidence="6">
    <location>
        <begin position="295"/>
        <end position="315"/>
    </location>
</feature>
<evidence type="ECO:0000259" key="7">
    <source>
        <dbReference type="Pfam" id="PF02706"/>
    </source>
</evidence>
<feature type="transmembrane region" description="Helical" evidence="6">
    <location>
        <begin position="23"/>
        <end position="45"/>
    </location>
</feature>
<accession>A0A953HUP2</accession>
<keyword evidence="2" id="KW-1003">Cell membrane</keyword>
<evidence type="ECO:0000313" key="8">
    <source>
        <dbReference type="EMBL" id="MBY5958536.1"/>
    </source>
</evidence>
<dbReference type="InterPro" id="IPR050445">
    <property type="entry name" value="Bact_polysacc_biosynth/exp"/>
</dbReference>
<dbReference type="GO" id="GO:0005886">
    <property type="term" value="C:plasma membrane"/>
    <property type="evidence" value="ECO:0007669"/>
    <property type="project" value="UniProtKB-SubCell"/>
</dbReference>
<proteinExistence type="predicted"/>